<dbReference type="GO" id="GO:0050661">
    <property type="term" value="F:NADP binding"/>
    <property type="evidence" value="ECO:0007669"/>
    <property type="project" value="TreeGrafter"/>
</dbReference>
<proteinExistence type="predicted"/>
<dbReference type="InterPro" id="IPR006151">
    <property type="entry name" value="Shikm_DH/Glu-tRNA_Rdtase"/>
</dbReference>
<dbReference type="AlphaFoldDB" id="A0A6J6GHW0"/>
<dbReference type="GO" id="GO:0009423">
    <property type="term" value="P:chorismate biosynthetic process"/>
    <property type="evidence" value="ECO:0007669"/>
    <property type="project" value="TreeGrafter"/>
</dbReference>
<dbReference type="InterPro" id="IPR036291">
    <property type="entry name" value="NAD(P)-bd_dom_sf"/>
</dbReference>
<dbReference type="EMBL" id="CAEZUQ010000003">
    <property type="protein sequence ID" value="CAB4599459.1"/>
    <property type="molecule type" value="Genomic_DNA"/>
</dbReference>
<dbReference type="Gene3D" id="3.40.50.720">
    <property type="entry name" value="NAD(P)-binding Rossmann-like Domain"/>
    <property type="match status" value="1"/>
</dbReference>
<accession>A0A6J6GHW0</accession>
<dbReference type="SUPFAM" id="SSF51735">
    <property type="entry name" value="NAD(P)-binding Rossmann-fold domains"/>
    <property type="match status" value="1"/>
</dbReference>
<dbReference type="Gene3D" id="3.40.50.10860">
    <property type="entry name" value="Leucine Dehydrogenase, chain A, domain 1"/>
    <property type="match status" value="1"/>
</dbReference>
<dbReference type="InterPro" id="IPR022893">
    <property type="entry name" value="Shikimate_DH_fam"/>
</dbReference>
<dbReference type="PANTHER" id="PTHR21089">
    <property type="entry name" value="SHIKIMATE DEHYDROGENASE"/>
    <property type="match status" value="1"/>
</dbReference>
<gene>
    <name evidence="2" type="ORF">UFOPK1842_00050</name>
</gene>
<evidence type="ECO:0000259" key="1">
    <source>
        <dbReference type="Pfam" id="PF01488"/>
    </source>
</evidence>
<name>A0A6J6GHW0_9ZZZZ</name>
<dbReference type="GO" id="GO:0005829">
    <property type="term" value="C:cytosol"/>
    <property type="evidence" value="ECO:0007669"/>
    <property type="project" value="TreeGrafter"/>
</dbReference>
<dbReference type="PANTHER" id="PTHR21089:SF1">
    <property type="entry name" value="BIFUNCTIONAL 3-DEHYDROQUINATE DEHYDRATASE_SHIKIMATE DEHYDROGENASE, CHLOROPLASTIC"/>
    <property type="match status" value="1"/>
</dbReference>
<evidence type="ECO:0000313" key="2">
    <source>
        <dbReference type="EMBL" id="CAB4599459.1"/>
    </source>
</evidence>
<reference evidence="2" key="1">
    <citation type="submission" date="2020-05" db="EMBL/GenBank/DDBJ databases">
        <authorList>
            <person name="Chiriac C."/>
            <person name="Salcher M."/>
            <person name="Ghai R."/>
            <person name="Kavagutti S V."/>
        </authorList>
    </citation>
    <scope>NUCLEOTIDE SEQUENCE</scope>
</reference>
<dbReference type="GO" id="GO:0004764">
    <property type="term" value="F:shikimate 3-dehydrogenase (NADP+) activity"/>
    <property type="evidence" value="ECO:0007669"/>
    <property type="project" value="InterPro"/>
</dbReference>
<feature type="domain" description="Quinate/shikimate 5-dehydrogenase/glutamyl-tRNA reductase" evidence="1">
    <location>
        <begin position="50"/>
        <end position="122"/>
    </location>
</feature>
<organism evidence="2">
    <name type="scientific">freshwater metagenome</name>
    <dbReference type="NCBI Taxonomy" id="449393"/>
    <lineage>
        <taxon>unclassified sequences</taxon>
        <taxon>metagenomes</taxon>
        <taxon>ecological metagenomes</taxon>
    </lineage>
</organism>
<sequence>MPLKEVAFEVTTNIDERTKRINSANTIYRIGTNWLATSTDLLAFDNLLSVSSSAKVAIIGAGGTARAAAGALNSKISHLDVLLRNPARITGVSKAAPDLSINIREMSAPLDDYDLIIQSTPAGAFDNYVTSLKSAEGKLLECLYKPWPTPLASRFAELGGSVISGKELLVEQALFQIKLFTQVEFDLGEMRSALLTHIADS</sequence>
<dbReference type="Pfam" id="PF01488">
    <property type="entry name" value="Shikimate_DH"/>
    <property type="match status" value="1"/>
</dbReference>
<dbReference type="GO" id="GO:0019632">
    <property type="term" value="P:shikimate metabolic process"/>
    <property type="evidence" value="ECO:0007669"/>
    <property type="project" value="TreeGrafter"/>
</dbReference>
<protein>
    <submittedName>
        <fullName evidence="2">Unannotated protein</fullName>
    </submittedName>
</protein>